<feature type="transmembrane region" description="Helical" evidence="7">
    <location>
        <begin position="34"/>
        <end position="51"/>
    </location>
</feature>
<evidence type="ECO:0000256" key="1">
    <source>
        <dbReference type="ARBA" id="ARBA00004141"/>
    </source>
</evidence>
<keyword evidence="10" id="KW-1185">Reference proteome</keyword>
<feature type="transmembrane region" description="Helical" evidence="7">
    <location>
        <begin position="397"/>
        <end position="414"/>
    </location>
</feature>
<proteinExistence type="predicted"/>
<feature type="transmembrane region" description="Helical" evidence="7">
    <location>
        <begin position="137"/>
        <end position="156"/>
    </location>
</feature>
<dbReference type="OrthoDB" id="2250022at2759"/>
<feature type="transmembrane region" description="Helical" evidence="7">
    <location>
        <begin position="105"/>
        <end position="125"/>
    </location>
</feature>
<keyword evidence="5 7" id="KW-0472">Membrane</keyword>
<dbReference type="InterPro" id="IPR011701">
    <property type="entry name" value="MFS"/>
</dbReference>
<feature type="transmembrane region" description="Helical" evidence="7">
    <location>
        <begin position="275"/>
        <end position="294"/>
    </location>
</feature>
<dbReference type="AlphaFoldDB" id="A0A9P8Y5L4"/>
<dbReference type="PANTHER" id="PTHR43791">
    <property type="entry name" value="PERMEASE-RELATED"/>
    <property type="match status" value="1"/>
</dbReference>
<feature type="transmembrane region" description="Helical" evidence="7">
    <location>
        <begin position="364"/>
        <end position="385"/>
    </location>
</feature>
<dbReference type="PANTHER" id="PTHR43791:SF92">
    <property type="entry name" value="AGL026WP"/>
    <property type="match status" value="1"/>
</dbReference>
<dbReference type="GO" id="GO:0016020">
    <property type="term" value="C:membrane"/>
    <property type="evidence" value="ECO:0007669"/>
    <property type="project" value="UniProtKB-SubCell"/>
</dbReference>
<gene>
    <name evidence="9" type="ORF">B0I36DRAFT_375114</name>
</gene>
<evidence type="ECO:0000313" key="9">
    <source>
        <dbReference type="EMBL" id="KAH7029794.1"/>
    </source>
</evidence>
<keyword evidence="4 7" id="KW-1133">Transmembrane helix</keyword>
<dbReference type="RefSeq" id="XP_046012082.1">
    <property type="nucleotide sequence ID" value="XM_046160336.1"/>
</dbReference>
<evidence type="ECO:0000256" key="7">
    <source>
        <dbReference type="SAM" id="Phobius"/>
    </source>
</evidence>
<feature type="transmembrane region" description="Helical" evidence="7">
    <location>
        <begin position="200"/>
        <end position="222"/>
    </location>
</feature>
<dbReference type="Pfam" id="PF07690">
    <property type="entry name" value="MFS_1"/>
    <property type="match status" value="1"/>
</dbReference>
<feature type="region of interest" description="Disordered" evidence="6">
    <location>
        <begin position="471"/>
        <end position="493"/>
    </location>
</feature>
<comment type="caution">
    <text evidence="9">The sequence shown here is derived from an EMBL/GenBank/DDBJ whole genome shotgun (WGS) entry which is preliminary data.</text>
</comment>
<dbReference type="GO" id="GO:0022857">
    <property type="term" value="F:transmembrane transporter activity"/>
    <property type="evidence" value="ECO:0007669"/>
    <property type="project" value="InterPro"/>
</dbReference>
<dbReference type="SUPFAM" id="SSF103473">
    <property type="entry name" value="MFS general substrate transporter"/>
    <property type="match status" value="1"/>
</dbReference>
<dbReference type="Gene3D" id="1.20.1250.20">
    <property type="entry name" value="MFS general substrate transporter like domains"/>
    <property type="match status" value="2"/>
</dbReference>
<accession>A0A9P8Y5L4</accession>
<organism evidence="9 10">
    <name type="scientific">Microdochium trichocladiopsis</name>
    <dbReference type="NCBI Taxonomy" id="1682393"/>
    <lineage>
        <taxon>Eukaryota</taxon>
        <taxon>Fungi</taxon>
        <taxon>Dikarya</taxon>
        <taxon>Ascomycota</taxon>
        <taxon>Pezizomycotina</taxon>
        <taxon>Sordariomycetes</taxon>
        <taxon>Xylariomycetidae</taxon>
        <taxon>Xylariales</taxon>
        <taxon>Microdochiaceae</taxon>
        <taxon>Microdochium</taxon>
    </lineage>
</organism>
<keyword evidence="2" id="KW-0813">Transport</keyword>
<feature type="domain" description="Major facilitator superfamily (MFS) profile" evidence="8">
    <location>
        <begin position="38"/>
        <end position="458"/>
    </location>
</feature>
<feature type="transmembrane region" description="Helical" evidence="7">
    <location>
        <begin position="306"/>
        <end position="326"/>
    </location>
</feature>
<comment type="subcellular location">
    <subcellularLocation>
        <location evidence="1">Membrane</location>
        <topology evidence="1">Multi-pass membrane protein</topology>
    </subcellularLocation>
</comment>
<evidence type="ECO:0000256" key="5">
    <source>
        <dbReference type="ARBA" id="ARBA00023136"/>
    </source>
</evidence>
<evidence type="ECO:0000313" key="10">
    <source>
        <dbReference type="Proteomes" id="UP000756346"/>
    </source>
</evidence>
<evidence type="ECO:0000256" key="6">
    <source>
        <dbReference type="SAM" id="MobiDB-lite"/>
    </source>
</evidence>
<reference evidence="9" key="1">
    <citation type="journal article" date="2021" name="Nat. Commun.">
        <title>Genetic determinants of endophytism in the Arabidopsis root mycobiome.</title>
        <authorList>
            <person name="Mesny F."/>
            <person name="Miyauchi S."/>
            <person name="Thiergart T."/>
            <person name="Pickel B."/>
            <person name="Atanasova L."/>
            <person name="Karlsson M."/>
            <person name="Huettel B."/>
            <person name="Barry K.W."/>
            <person name="Haridas S."/>
            <person name="Chen C."/>
            <person name="Bauer D."/>
            <person name="Andreopoulos W."/>
            <person name="Pangilinan J."/>
            <person name="LaButti K."/>
            <person name="Riley R."/>
            <person name="Lipzen A."/>
            <person name="Clum A."/>
            <person name="Drula E."/>
            <person name="Henrissat B."/>
            <person name="Kohler A."/>
            <person name="Grigoriev I.V."/>
            <person name="Martin F.M."/>
            <person name="Hacquard S."/>
        </authorList>
    </citation>
    <scope>NUCLEOTIDE SEQUENCE</scope>
    <source>
        <strain evidence="9">MPI-CAGE-CH-0230</strain>
    </source>
</reference>
<evidence type="ECO:0000256" key="3">
    <source>
        <dbReference type="ARBA" id="ARBA00022692"/>
    </source>
</evidence>
<dbReference type="EMBL" id="JAGTJQ010000006">
    <property type="protein sequence ID" value="KAH7029794.1"/>
    <property type="molecule type" value="Genomic_DNA"/>
</dbReference>
<evidence type="ECO:0000256" key="2">
    <source>
        <dbReference type="ARBA" id="ARBA00022448"/>
    </source>
</evidence>
<evidence type="ECO:0000256" key="4">
    <source>
        <dbReference type="ARBA" id="ARBA00022989"/>
    </source>
</evidence>
<feature type="transmembrane region" description="Helical" evidence="7">
    <location>
        <begin position="168"/>
        <end position="188"/>
    </location>
</feature>
<dbReference type="InterPro" id="IPR020846">
    <property type="entry name" value="MFS_dom"/>
</dbReference>
<feature type="transmembrane region" description="Helical" evidence="7">
    <location>
        <begin position="426"/>
        <end position="451"/>
    </location>
</feature>
<dbReference type="InterPro" id="IPR036259">
    <property type="entry name" value="MFS_trans_sf"/>
</dbReference>
<name>A0A9P8Y5L4_9PEZI</name>
<keyword evidence="3 7" id="KW-0812">Transmembrane</keyword>
<feature type="transmembrane region" description="Helical" evidence="7">
    <location>
        <begin position="74"/>
        <end position="93"/>
    </location>
</feature>
<dbReference type="Proteomes" id="UP000756346">
    <property type="component" value="Unassembled WGS sequence"/>
</dbReference>
<dbReference type="FunFam" id="1.20.1250.20:FF:000057">
    <property type="entry name" value="MFS general substrate transporter"/>
    <property type="match status" value="1"/>
</dbReference>
<evidence type="ECO:0000259" key="8">
    <source>
        <dbReference type="PROSITE" id="PS50850"/>
    </source>
</evidence>
<dbReference type="PROSITE" id="PS50850">
    <property type="entry name" value="MFS"/>
    <property type="match status" value="1"/>
</dbReference>
<dbReference type="FunFam" id="1.20.1250.20:FF:000013">
    <property type="entry name" value="MFS general substrate transporter"/>
    <property type="match status" value="1"/>
</dbReference>
<dbReference type="GeneID" id="70189882"/>
<sequence length="493" mass="54090">MEKPDAAQKQPPEILRGLSGEEMEILNKKLVRKLDLRLMAPLIVMYIMNYLDRNAIGAAKISGIVPDLGLSDSQFQVCVSILFVGSYILMQIPSNLFLNKIGKPAMYLPACMIVWGAVCACTGAVHNFSGLAATRFLLGFVEAAYFPGCMLCLSVWYTRKELALRTALLYCGSLFSGAFSGLIAAGITSSLEGAMGLKSWRWLFIIEGAVTVALALVVSPILPDFPHNTKWLSEQERALAMWRQTSDIGEEDHDSSESSGMFDAFFLCIRDYRTWLFFFVILGVVSSGTINSYFPSVVQTLGYGRTQTLLLTAPPYLLSCVVNLAISWHSDKTGERYFHFTVPVWFSVAGFIISAATTNLGARYFSMMIMLPGVYTAFTIGLTWLANSLPRPPAKRAAALALCSGGSNVSSIYAPFLYPESTAPRYLLAMGVNAATAFLSIIVATAVRIVLVRLNRKLDIEEFGSVEAAQEHRKRGPLTSSGEAAPKSFRYMY</sequence>
<protein>
    <submittedName>
        <fullName evidence="9">Major facilitator superfamily domain-containing protein</fullName>
    </submittedName>
</protein>
<feature type="transmembrane region" description="Helical" evidence="7">
    <location>
        <begin position="338"/>
        <end position="358"/>
    </location>
</feature>